<keyword evidence="6" id="KW-1185">Reference proteome</keyword>
<organism evidence="5 6">
    <name type="scientific">Leptobacterium flavescens</name>
    <dbReference type="NCBI Taxonomy" id="472055"/>
    <lineage>
        <taxon>Bacteria</taxon>
        <taxon>Pseudomonadati</taxon>
        <taxon>Bacteroidota</taxon>
        <taxon>Flavobacteriia</taxon>
        <taxon>Flavobacteriales</taxon>
        <taxon>Flavobacteriaceae</taxon>
        <taxon>Leptobacterium</taxon>
    </lineage>
</organism>
<dbReference type="Gene3D" id="3.40.50.720">
    <property type="entry name" value="NAD(P)-binding Rossmann-like Domain"/>
    <property type="match status" value="1"/>
</dbReference>
<evidence type="ECO:0000259" key="4">
    <source>
        <dbReference type="Pfam" id="PF14748"/>
    </source>
</evidence>
<accession>A0A6P0UI89</accession>
<dbReference type="PANTHER" id="PTHR11645:SF13">
    <property type="entry name" value="PYRROLINE-5-CARBOXYLATE REDUCTASE CATALYTIC N-TERMINAL DOMAIN-CONTAINING PROTEIN"/>
    <property type="match status" value="1"/>
</dbReference>
<name>A0A6P0UI89_9FLAO</name>
<dbReference type="PANTHER" id="PTHR11645">
    <property type="entry name" value="PYRROLINE-5-CARBOXYLATE REDUCTASE"/>
    <property type="match status" value="1"/>
</dbReference>
<feature type="binding site" evidence="2">
    <location>
        <begin position="68"/>
        <end position="71"/>
    </location>
    <ligand>
        <name>NADP(+)</name>
        <dbReference type="ChEBI" id="CHEBI:58349"/>
    </ligand>
</feature>
<dbReference type="InterPro" id="IPR028939">
    <property type="entry name" value="P5C_Rdtase_cat_N"/>
</dbReference>
<comment type="similarity">
    <text evidence="1">Belongs to the pyrroline-5-carboxylate reductase family.</text>
</comment>
<evidence type="ECO:0000313" key="5">
    <source>
        <dbReference type="EMBL" id="NER12707.1"/>
    </source>
</evidence>
<feature type="binding site" evidence="2">
    <location>
        <position position="55"/>
    </location>
    <ligand>
        <name>NADPH</name>
        <dbReference type="ChEBI" id="CHEBI:57783"/>
    </ligand>
</feature>
<dbReference type="Pfam" id="PF03807">
    <property type="entry name" value="F420_oxidored"/>
    <property type="match status" value="1"/>
</dbReference>
<dbReference type="InterPro" id="IPR036291">
    <property type="entry name" value="NAD(P)-bd_dom_sf"/>
</dbReference>
<dbReference type="PIRSF" id="PIRSF000193">
    <property type="entry name" value="Pyrrol-5-carb_rd"/>
    <property type="match status" value="1"/>
</dbReference>
<dbReference type="GO" id="GO:0004735">
    <property type="term" value="F:pyrroline-5-carboxylate reductase activity"/>
    <property type="evidence" value="ECO:0007669"/>
    <property type="project" value="InterPro"/>
</dbReference>
<dbReference type="AlphaFoldDB" id="A0A6P0UI89"/>
<feature type="domain" description="Pyrroline-5-carboxylate reductase catalytic N-terminal" evidence="3">
    <location>
        <begin position="2"/>
        <end position="92"/>
    </location>
</feature>
<dbReference type="Pfam" id="PF14748">
    <property type="entry name" value="P5CR_dimer"/>
    <property type="match status" value="1"/>
</dbReference>
<dbReference type="EMBL" id="JAABOO010000001">
    <property type="protein sequence ID" value="NER12707.1"/>
    <property type="molecule type" value="Genomic_DNA"/>
</dbReference>
<dbReference type="SUPFAM" id="SSF51735">
    <property type="entry name" value="NAD(P)-binding Rossmann-fold domains"/>
    <property type="match status" value="1"/>
</dbReference>
<keyword evidence="2" id="KW-0521">NADP</keyword>
<reference evidence="5 6" key="1">
    <citation type="submission" date="2020-01" db="EMBL/GenBank/DDBJ databases">
        <title>Leptobacterium flavescens.</title>
        <authorList>
            <person name="Wang G."/>
        </authorList>
    </citation>
    <scope>NUCLEOTIDE SEQUENCE [LARGE SCALE GENOMIC DNA]</scope>
    <source>
        <strain evidence="5 6">KCTC 22160</strain>
    </source>
</reference>
<evidence type="ECO:0000256" key="2">
    <source>
        <dbReference type="PIRSR" id="PIRSR000193-1"/>
    </source>
</evidence>
<evidence type="ECO:0000313" key="6">
    <source>
        <dbReference type="Proteomes" id="UP000468581"/>
    </source>
</evidence>
<feature type="domain" description="Pyrroline-5-carboxylate reductase dimerisation" evidence="4">
    <location>
        <begin position="168"/>
        <end position="248"/>
    </location>
</feature>
<comment type="caution">
    <text evidence="5">The sequence shown here is derived from an EMBL/GenBank/DDBJ whole genome shotgun (WGS) entry which is preliminary data.</text>
</comment>
<protein>
    <submittedName>
        <fullName evidence="5">NAD(P)-binding domain-containing protein</fullName>
    </submittedName>
</protein>
<evidence type="ECO:0000256" key="1">
    <source>
        <dbReference type="ARBA" id="ARBA00005525"/>
    </source>
</evidence>
<proteinExistence type="inferred from homology"/>
<dbReference type="Proteomes" id="UP000468581">
    <property type="component" value="Unassembled WGS sequence"/>
</dbReference>
<dbReference type="InterPro" id="IPR000304">
    <property type="entry name" value="Pyrroline-COOH_reductase"/>
</dbReference>
<gene>
    <name evidence="5" type="ORF">GWK08_04590</name>
</gene>
<evidence type="ECO:0000259" key="3">
    <source>
        <dbReference type="Pfam" id="PF03807"/>
    </source>
</evidence>
<dbReference type="RefSeq" id="WP_163605719.1">
    <property type="nucleotide sequence ID" value="NZ_JAABOO010000001.1"/>
</dbReference>
<sequence length="257" mass="28536">MKLGFIGVGKIAGAVIEALCTSKMGELSVSLSPRNSEKADKLASRFSNVKKQASNQEVIDNSDIIFIALRPADAQSILSDLRFDDQKTVVSFIPYLTHSELAEAVKHFKHISRAIPLPTVVHHNCPIPVFNPDKTVKTILDHIGQPLEVKSETELHSIWTLTGLITPFYELMGALSQWTHEHGVDRDTTNQYVSDLFESLAYAAQKAEVIDFEELADHAATPNGMNEQAGKEIREKGAHEIYRQASDNLLAKFMKNL</sequence>
<dbReference type="GO" id="GO:0055129">
    <property type="term" value="P:L-proline biosynthetic process"/>
    <property type="evidence" value="ECO:0007669"/>
    <property type="project" value="TreeGrafter"/>
</dbReference>
<dbReference type="InterPro" id="IPR029036">
    <property type="entry name" value="P5CR_dimer"/>
</dbReference>